<dbReference type="Pfam" id="PF14681">
    <property type="entry name" value="UPRTase"/>
    <property type="match status" value="1"/>
</dbReference>
<dbReference type="InterPro" id="IPR027417">
    <property type="entry name" value="P-loop_NTPase"/>
</dbReference>
<dbReference type="PANTHER" id="PTHR43344:SF20">
    <property type="entry name" value="URACIL PHOSPHORIBOSYLTRANSFERASE"/>
    <property type="match status" value="1"/>
</dbReference>
<dbReference type="Pfam" id="PF13207">
    <property type="entry name" value="AAA_17"/>
    <property type="match status" value="1"/>
</dbReference>
<feature type="domain" description="Phosphoribosyltransferase" evidence="1">
    <location>
        <begin position="484"/>
        <end position="680"/>
    </location>
</feature>
<evidence type="ECO:0000259" key="1">
    <source>
        <dbReference type="Pfam" id="PF14681"/>
    </source>
</evidence>
<dbReference type="Gene3D" id="3.40.50.1000">
    <property type="entry name" value="HAD superfamily/HAD-like"/>
    <property type="match status" value="1"/>
</dbReference>
<dbReference type="InterPro" id="IPR000836">
    <property type="entry name" value="PRTase_dom"/>
</dbReference>
<dbReference type="SUPFAM" id="SSF52540">
    <property type="entry name" value="P-loop containing nucleoside triphosphate hydrolases"/>
    <property type="match status" value="1"/>
</dbReference>
<sequence length="685" mass="76952">MQTPKQRKPLIFGIYGLPGSGKTTLVHDLHLTLGDEHFRFYDGSSILENLVPGGLTAFKSLPDTEKKNWREQAIGIIEYECRQQSKTGIVAGHYMFWDNENDTQGEVAHTQKDMQVYTHIIYLDPPAEELSRRRTADTGRSRPNLSIKHLRKWQLAEKDGLRQDCYENQVLFKIVSGAHDLESLKRTVAAILRGFCSKNEHENFDVIKRYLDTLLADRKKHLETVLILDADRTLTAADSGEMLWKCLGNRRSITQLRNMFGNEEPLNELFKSNTGMSYSFNAFQQAALIHEQILTDDIVETFCNDVGCGITMHPELVQLLNSVAQVNHVQALVVTCGLQRIWERVIARYGLSGYVKVIGNGRTQYDPVIITPDVKAQIVTYLQGDNFKARVVALGDSPVDIPMLKTADEAIIVTGDVNNRSRSMDHCLLEAFENGELLEARQTILPIGAAARLPGRLKEAKIDDEFLSNIIRHRGINIVIAPQDSHAVQLLQTPTRNGQLNGAALRDAHYQVGRYLATEIVTKVIGLEEFNMKHVKKGKEDIIGYRLKNERETLIVPLLRGGEPMSFGVWDAFPLAMFQHAHEATDIKAKHLEGRKTVLLVDSVVNTGKSIDEIIRHIHGLDKSLRIVVIANIVQIQSIQKGGKMLALGKDIKFDLITLRTSETSFVGSKETDTGNRLFNSTHMV</sequence>
<keyword evidence="2" id="KW-0328">Glycosyltransferase</keyword>
<keyword evidence="3" id="KW-1185">Reference proteome</keyword>
<dbReference type="InterPro" id="IPR050582">
    <property type="entry name" value="HAD-like_SerB"/>
</dbReference>
<dbReference type="GO" id="GO:0005737">
    <property type="term" value="C:cytoplasm"/>
    <property type="evidence" value="ECO:0007669"/>
    <property type="project" value="TreeGrafter"/>
</dbReference>
<name>A0A6A5YL31_9PLEO</name>
<organism evidence="2 3">
    <name type="scientific">Lophiotrema nucula</name>
    <dbReference type="NCBI Taxonomy" id="690887"/>
    <lineage>
        <taxon>Eukaryota</taxon>
        <taxon>Fungi</taxon>
        <taxon>Dikarya</taxon>
        <taxon>Ascomycota</taxon>
        <taxon>Pezizomycotina</taxon>
        <taxon>Dothideomycetes</taxon>
        <taxon>Pleosporomycetidae</taxon>
        <taxon>Pleosporales</taxon>
        <taxon>Lophiotremataceae</taxon>
        <taxon>Lophiotrema</taxon>
    </lineage>
</organism>
<dbReference type="Proteomes" id="UP000799770">
    <property type="component" value="Unassembled WGS sequence"/>
</dbReference>
<keyword evidence="2" id="KW-0808">Transferase</keyword>
<accession>A0A6A5YL31</accession>
<reference evidence="2" key="1">
    <citation type="journal article" date="2020" name="Stud. Mycol.">
        <title>101 Dothideomycetes genomes: a test case for predicting lifestyles and emergence of pathogens.</title>
        <authorList>
            <person name="Haridas S."/>
            <person name="Albert R."/>
            <person name="Binder M."/>
            <person name="Bloem J."/>
            <person name="Labutti K."/>
            <person name="Salamov A."/>
            <person name="Andreopoulos B."/>
            <person name="Baker S."/>
            <person name="Barry K."/>
            <person name="Bills G."/>
            <person name="Bluhm B."/>
            <person name="Cannon C."/>
            <person name="Castanera R."/>
            <person name="Culley D."/>
            <person name="Daum C."/>
            <person name="Ezra D."/>
            <person name="Gonzalez J."/>
            <person name="Henrissat B."/>
            <person name="Kuo A."/>
            <person name="Liang C."/>
            <person name="Lipzen A."/>
            <person name="Lutzoni F."/>
            <person name="Magnuson J."/>
            <person name="Mondo S."/>
            <person name="Nolan M."/>
            <person name="Ohm R."/>
            <person name="Pangilinan J."/>
            <person name="Park H.-J."/>
            <person name="Ramirez L."/>
            <person name="Alfaro M."/>
            <person name="Sun H."/>
            <person name="Tritt A."/>
            <person name="Yoshinaga Y."/>
            <person name="Zwiers L.-H."/>
            <person name="Turgeon B."/>
            <person name="Goodwin S."/>
            <person name="Spatafora J."/>
            <person name="Crous P."/>
            <person name="Grigoriev I."/>
        </authorList>
    </citation>
    <scope>NUCLEOTIDE SEQUENCE</scope>
    <source>
        <strain evidence="2">CBS 627.86</strain>
    </source>
</reference>
<dbReference type="InterPro" id="IPR036412">
    <property type="entry name" value="HAD-like_sf"/>
</dbReference>
<dbReference type="CDD" id="cd06223">
    <property type="entry name" value="PRTases_typeI"/>
    <property type="match status" value="1"/>
</dbReference>
<dbReference type="GO" id="GO:0036424">
    <property type="term" value="F:L-phosphoserine phosphatase activity"/>
    <property type="evidence" value="ECO:0007669"/>
    <property type="project" value="TreeGrafter"/>
</dbReference>
<dbReference type="InterPro" id="IPR023214">
    <property type="entry name" value="HAD_sf"/>
</dbReference>
<evidence type="ECO:0000313" key="3">
    <source>
        <dbReference type="Proteomes" id="UP000799770"/>
    </source>
</evidence>
<dbReference type="Gene3D" id="3.40.50.2020">
    <property type="match status" value="1"/>
</dbReference>
<dbReference type="AlphaFoldDB" id="A0A6A5YL31"/>
<dbReference type="PANTHER" id="PTHR43344">
    <property type="entry name" value="PHOSPHOSERINE PHOSPHATASE"/>
    <property type="match status" value="1"/>
</dbReference>
<dbReference type="GO" id="GO:0000287">
    <property type="term" value="F:magnesium ion binding"/>
    <property type="evidence" value="ECO:0007669"/>
    <property type="project" value="TreeGrafter"/>
</dbReference>
<evidence type="ECO:0000313" key="2">
    <source>
        <dbReference type="EMBL" id="KAF2107057.1"/>
    </source>
</evidence>
<dbReference type="GO" id="GO:0016757">
    <property type="term" value="F:glycosyltransferase activity"/>
    <property type="evidence" value="ECO:0007669"/>
    <property type="project" value="UniProtKB-KW"/>
</dbReference>
<dbReference type="Pfam" id="PF12710">
    <property type="entry name" value="HAD"/>
    <property type="match status" value="1"/>
</dbReference>
<dbReference type="SUPFAM" id="SSF56784">
    <property type="entry name" value="HAD-like"/>
    <property type="match status" value="1"/>
</dbReference>
<dbReference type="SUPFAM" id="SSF53271">
    <property type="entry name" value="PRTase-like"/>
    <property type="match status" value="1"/>
</dbReference>
<dbReference type="OrthoDB" id="5416609at2759"/>
<dbReference type="Gene3D" id="3.40.50.300">
    <property type="entry name" value="P-loop containing nucleotide triphosphate hydrolases"/>
    <property type="match status" value="1"/>
</dbReference>
<dbReference type="GO" id="GO:0006564">
    <property type="term" value="P:L-serine biosynthetic process"/>
    <property type="evidence" value="ECO:0007669"/>
    <property type="project" value="TreeGrafter"/>
</dbReference>
<gene>
    <name evidence="2" type="ORF">BDV96DRAFT_617071</name>
</gene>
<dbReference type="InterPro" id="IPR029057">
    <property type="entry name" value="PRTase-like"/>
</dbReference>
<dbReference type="EMBL" id="ML977357">
    <property type="protein sequence ID" value="KAF2107057.1"/>
    <property type="molecule type" value="Genomic_DNA"/>
</dbReference>
<protein>
    <submittedName>
        <fullName evidence="2">Uracil phosphoribosyltransferase-domain-containing protein</fullName>
    </submittedName>
</protein>
<proteinExistence type="predicted"/>